<protein>
    <recommendedName>
        <fullName evidence="4">PDZ domain-containing protein</fullName>
    </recommendedName>
</protein>
<dbReference type="AlphaFoldDB" id="A0AAE0FB61"/>
<keyword evidence="3" id="KW-1185">Reference proteome</keyword>
<evidence type="ECO:0000313" key="3">
    <source>
        <dbReference type="Proteomes" id="UP001190700"/>
    </source>
</evidence>
<gene>
    <name evidence="2" type="ORF">CYMTET_34448</name>
</gene>
<dbReference type="EMBL" id="LGRX02021676">
    <property type="protein sequence ID" value="KAK3256419.1"/>
    <property type="molecule type" value="Genomic_DNA"/>
</dbReference>
<accession>A0AAE0FB61</accession>
<sequence length="191" mass="20481">MNLTSISVLSVARTPRTKGGQQGKLKTTPLVRSHQAACSSRRNLRLCLTPDVRTIVRNQVSRKRPVDRRRTATCASSSDVRSVEVELARPLGMVLGELKAPLVVSGGKLAVVIEELAPGGNAEASKQITPGDIIKTVALSEGNVFDCRDKDLDAFLDFVGSEDTPTVQVCPGAFHTNAAWMGPYASRVNIV</sequence>
<evidence type="ECO:0000256" key="1">
    <source>
        <dbReference type="SAM" id="MobiDB-lite"/>
    </source>
</evidence>
<dbReference type="Proteomes" id="UP001190700">
    <property type="component" value="Unassembled WGS sequence"/>
</dbReference>
<reference evidence="2 3" key="1">
    <citation type="journal article" date="2015" name="Genome Biol. Evol.">
        <title>Comparative Genomics of a Bacterivorous Green Alga Reveals Evolutionary Causalities and Consequences of Phago-Mixotrophic Mode of Nutrition.</title>
        <authorList>
            <person name="Burns J.A."/>
            <person name="Paasch A."/>
            <person name="Narechania A."/>
            <person name="Kim E."/>
        </authorList>
    </citation>
    <scope>NUCLEOTIDE SEQUENCE [LARGE SCALE GENOMIC DNA]</scope>
    <source>
        <strain evidence="2 3">PLY_AMNH</strain>
    </source>
</reference>
<evidence type="ECO:0000313" key="2">
    <source>
        <dbReference type="EMBL" id="KAK3256419.1"/>
    </source>
</evidence>
<feature type="region of interest" description="Disordered" evidence="1">
    <location>
        <begin position="1"/>
        <end position="25"/>
    </location>
</feature>
<evidence type="ECO:0008006" key="4">
    <source>
        <dbReference type="Google" id="ProtNLM"/>
    </source>
</evidence>
<proteinExistence type="predicted"/>
<organism evidence="2 3">
    <name type="scientific">Cymbomonas tetramitiformis</name>
    <dbReference type="NCBI Taxonomy" id="36881"/>
    <lineage>
        <taxon>Eukaryota</taxon>
        <taxon>Viridiplantae</taxon>
        <taxon>Chlorophyta</taxon>
        <taxon>Pyramimonadophyceae</taxon>
        <taxon>Pyramimonadales</taxon>
        <taxon>Pyramimonadaceae</taxon>
        <taxon>Cymbomonas</taxon>
    </lineage>
</organism>
<name>A0AAE0FB61_9CHLO</name>
<comment type="caution">
    <text evidence="2">The sequence shown here is derived from an EMBL/GenBank/DDBJ whole genome shotgun (WGS) entry which is preliminary data.</text>
</comment>